<dbReference type="Proteomes" id="UP000663823">
    <property type="component" value="Unassembled WGS sequence"/>
</dbReference>
<feature type="region of interest" description="Disordered" evidence="1">
    <location>
        <begin position="1"/>
        <end position="31"/>
    </location>
</feature>
<dbReference type="EMBL" id="CAJOAX010051747">
    <property type="protein sequence ID" value="CAF4315168.1"/>
    <property type="molecule type" value="Genomic_DNA"/>
</dbReference>
<comment type="caution">
    <text evidence="2">The sequence shown here is derived from an EMBL/GenBank/DDBJ whole genome shotgun (WGS) entry which is preliminary data.</text>
</comment>
<proteinExistence type="predicted"/>
<feature type="non-terminal residue" evidence="2">
    <location>
        <position position="1"/>
    </location>
</feature>
<protein>
    <submittedName>
        <fullName evidence="2">Uncharacterized protein</fullName>
    </submittedName>
</protein>
<organism evidence="2 3">
    <name type="scientific">Rotaria sordida</name>
    <dbReference type="NCBI Taxonomy" id="392033"/>
    <lineage>
        <taxon>Eukaryota</taxon>
        <taxon>Metazoa</taxon>
        <taxon>Spiralia</taxon>
        <taxon>Gnathifera</taxon>
        <taxon>Rotifera</taxon>
        <taxon>Eurotatoria</taxon>
        <taxon>Bdelloidea</taxon>
        <taxon>Philodinida</taxon>
        <taxon>Philodinidae</taxon>
        <taxon>Rotaria</taxon>
    </lineage>
</organism>
<evidence type="ECO:0000313" key="2">
    <source>
        <dbReference type="EMBL" id="CAF4315168.1"/>
    </source>
</evidence>
<name>A0A820ISK5_9BILA</name>
<evidence type="ECO:0000313" key="3">
    <source>
        <dbReference type="Proteomes" id="UP000663823"/>
    </source>
</evidence>
<reference evidence="2" key="1">
    <citation type="submission" date="2021-02" db="EMBL/GenBank/DDBJ databases">
        <authorList>
            <person name="Nowell W R."/>
        </authorList>
    </citation>
    <scope>NUCLEOTIDE SEQUENCE</scope>
</reference>
<accession>A0A820ISK5</accession>
<dbReference type="AlphaFoldDB" id="A0A820ISK5"/>
<evidence type="ECO:0000256" key="1">
    <source>
        <dbReference type="SAM" id="MobiDB-lite"/>
    </source>
</evidence>
<feature type="compositionally biased region" description="Basic and acidic residues" evidence="1">
    <location>
        <begin position="1"/>
        <end position="18"/>
    </location>
</feature>
<sequence length="31" mass="3327">EHMAGVHGEKDFHFDHVHGGAGVGLTPPPHR</sequence>
<gene>
    <name evidence="2" type="ORF">OTI717_LOCUS42466</name>
</gene>